<accession>A0ABD3C9W9</accession>
<evidence type="ECO:0000313" key="1">
    <source>
        <dbReference type="EMBL" id="KAL3626625.1"/>
    </source>
</evidence>
<gene>
    <name evidence="1" type="ORF">CASFOL_030174</name>
</gene>
<dbReference type="Pfam" id="PF13668">
    <property type="entry name" value="Ferritin_2"/>
    <property type="match status" value="1"/>
</dbReference>
<dbReference type="PANTHER" id="PTHR31694">
    <property type="entry name" value="DESICCATION-LIKE PROTEIN"/>
    <property type="match status" value="1"/>
</dbReference>
<dbReference type="PANTHER" id="PTHR31694:SF12">
    <property type="entry name" value="DESICCATION-LIKE PROTEIN"/>
    <property type="match status" value="1"/>
</dbReference>
<name>A0ABD3C9W9_9LAMI</name>
<keyword evidence="2" id="KW-1185">Reference proteome</keyword>
<dbReference type="AlphaFoldDB" id="A0ABD3C9W9"/>
<reference evidence="2" key="1">
    <citation type="journal article" date="2024" name="IScience">
        <title>Strigolactones Initiate the Formation of Haustorium-like Structures in Castilleja.</title>
        <authorList>
            <person name="Buerger M."/>
            <person name="Peterson D."/>
            <person name="Chory J."/>
        </authorList>
    </citation>
    <scope>NUCLEOTIDE SEQUENCE [LARGE SCALE GENOMIC DNA]</scope>
</reference>
<protein>
    <submittedName>
        <fullName evidence="1">Uncharacterized protein</fullName>
    </submittedName>
</protein>
<dbReference type="InterPro" id="IPR052965">
    <property type="entry name" value="Pigment-catalase-like"/>
</dbReference>
<evidence type="ECO:0000313" key="2">
    <source>
        <dbReference type="Proteomes" id="UP001632038"/>
    </source>
</evidence>
<comment type="caution">
    <text evidence="1">The sequence shown here is derived from an EMBL/GenBank/DDBJ whole genome shotgun (WGS) entry which is preliminary data.</text>
</comment>
<organism evidence="1 2">
    <name type="scientific">Castilleja foliolosa</name>
    <dbReference type="NCBI Taxonomy" id="1961234"/>
    <lineage>
        <taxon>Eukaryota</taxon>
        <taxon>Viridiplantae</taxon>
        <taxon>Streptophyta</taxon>
        <taxon>Embryophyta</taxon>
        <taxon>Tracheophyta</taxon>
        <taxon>Spermatophyta</taxon>
        <taxon>Magnoliopsida</taxon>
        <taxon>eudicotyledons</taxon>
        <taxon>Gunneridae</taxon>
        <taxon>Pentapetalae</taxon>
        <taxon>asterids</taxon>
        <taxon>lamiids</taxon>
        <taxon>Lamiales</taxon>
        <taxon>Orobanchaceae</taxon>
        <taxon>Pedicularideae</taxon>
        <taxon>Castillejinae</taxon>
        <taxon>Castilleja</taxon>
    </lineage>
</organism>
<proteinExistence type="predicted"/>
<dbReference type="Proteomes" id="UP001632038">
    <property type="component" value="Unassembled WGS sequence"/>
</dbReference>
<sequence length="204" mass="22998">MVAGFARPLINISKECFGDIMENVVGHALIPPFDPYANDINYLLASYLIPYVGLTGYVGAASNLQDPVFKNWWLGFWAWNQVKMQLSELYSIKNRIGRYFLIKKKSNRRYPPQFYTVADFTNMISEFRDKLGGEGLKDEGIWVDQRLGAEGKVNGNVLAGDEYSMSYERSPNEILRIVYGNKDGVPGGFFPNGAGGKFARAYHN</sequence>
<dbReference type="EMBL" id="JAVIJP010000047">
    <property type="protein sequence ID" value="KAL3626625.1"/>
    <property type="molecule type" value="Genomic_DNA"/>
</dbReference>